<accession>A0A3B1BE08</accession>
<sequence length="95" mass="10768">MTKSEMAEKLGEKINVKKQQAEDIINIFTGSIIEALARGDKVEIRGFGSFRVRHRAEKEGRNPKTGEKVHVPAKKVPFFKTGKDFREIVDKGLQK</sequence>
<dbReference type="PANTHER" id="PTHR33175:SF5">
    <property type="entry name" value="INTEGRATION HOST FACTOR SUBUNIT BETA"/>
    <property type="match status" value="1"/>
</dbReference>
<proteinExistence type="predicted"/>
<dbReference type="EMBL" id="UOGB01000052">
    <property type="protein sequence ID" value="VAX16349.1"/>
    <property type="molecule type" value="Genomic_DNA"/>
</dbReference>
<dbReference type="GO" id="GO:0005829">
    <property type="term" value="C:cytosol"/>
    <property type="evidence" value="ECO:0007669"/>
    <property type="project" value="TreeGrafter"/>
</dbReference>
<dbReference type="GO" id="GO:0003677">
    <property type="term" value="F:DNA binding"/>
    <property type="evidence" value="ECO:0007669"/>
    <property type="project" value="InterPro"/>
</dbReference>
<organism evidence="1">
    <name type="scientific">hydrothermal vent metagenome</name>
    <dbReference type="NCBI Taxonomy" id="652676"/>
    <lineage>
        <taxon>unclassified sequences</taxon>
        <taxon>metagenomes</taxon>
        <taxon>ecological metagenomes</taxon>
    </lineage>
</organism>
<dbReference type="Gene3D" id="4.10.520.10">
    <property type="entry name" value="IHF-like DNA-binding proteins"/>
    <property type="match status" value="1"/>
</dbReference>
<dbReference type="SUPFAM" id="SSF47729">
    <property type="entry name" value="IHF-like DNA-binding proteins"/>
    <property type="match status" value="1"/>
</dbReference>
<dbReference type="AlphaFoldDB" id="A0A3B1BE08"/>
<gene>
    <name evidence="1" type="ORF">MNBD_NITROSPINAE03-281</name>
</gene>
<dbReference type="PRINTS" id="PR01727">
    <property type="entry name" value="DNABINDINGHU"/>
</dbReference>
<name>A0A3B1BE08_9ZZZZ</name>
<dbReference type="CDD" id="cd13836">
    <property type="entry name" value="IHF_B"/>
    <property type="match status" value="1"/>
</dbReference>
<reference evidence="1" key="1">
    <citation type="submission" date="2018-06" db="EMBL/GenBank/DDBJ databases">
        <authorList>
            <person name="Zhirakovskaya E."/>
        </authorList>
    </citation>
    <scope>NUCLEOTIDE SEQUENCE</scope>
</reference>
<dbReference type="PANTHER" id="PTHR33175">
    <property type="entry name" value="DNA-BINDING PROTEIN HU"/>
    <property type="match status" value="1"/>
</dbReference>
<protein>
    <submittedName>
        <fullName evidence="1">Integration host factor beta subunit</fullName>
    </submittedName>
</protein>
<evidence type="ECO:0000313" key="1">
    <source>
        <dbReference type="EMBL" id="VAX16349.1"/>
    </source>
</evidence>
<dbReference type="GO" id="GO:0030527">
    <property type="term" value="F:structural constituent of chromatin"/>
    <property type="evidence" value="ECO:0007669"/>
    <property type="project" value="InterPro"/>
</dbReference>
<dbReference type="InterPro" id="IPR010992">
    <property type="entry name" value="IHF-like_DNA-bd_dom_sf"/>
</dbReference>
<dbReference type="InterPro" id="IPR000119">
    <property type="entry name" value="Hist_DNA-bd"/>
</dbReference>
<dbReference type="Pfam" id="PF00216">
    <property type="entry name" value="Bac_DNA_binding"/>
    <property type="match status" value="1"/>
</dbReference>
<dbReference type="SMART" id="SM00411">
    <property type="entry name" value="BHL"/>
    <property type="match status" value="1"/>
</dbReference>